<proteinExistence type="predicted"/>
<protein>
    <submittedName>
        <fullName evidence="1">Uncharacterized protein</fullName>
    </submittedName>
</protein>
<dbReference type="AlphaFoldDB" id="A0A1C3JH02"/>
<name>A0A1C3JH02_9VIBR</name>
<reference evidence="2" key="1">
    <citation type="submission" date="2016-06" db="EMBL/GenBank/DDBJ databases">
        <authorList>
            <person name="Rodrigo-Torres L."/>
            <person name="Arahal D.R."/>
        </authorList>
    </citation>
    <scope>NUCLEOTIDE SEQUENCE [LARGE SCALE GENOMIC DNA]</scope>
    <source>
        <strain evidence="2">CECT 7224</strain>
    </source>
</reference>
<dbReference type="Proteomes" id="UP000092819">
    <property type="component" value="Unassembled WGS sequence"/>
</dbReference>
<organism evidence="1 2">
    <name type="scientific">Vibrio celticus</name>
    <dbReference type="NCBI Taxonomy" id="446372"/>
    <lineage>
        <taxon>Bacteria</taxon>
        <taxon>Pseudomonadati</taxon>
        <taxon>Pseudomonadota</taxon>
        <taxon>Gammaproteobacteria</taxon>
        <taxon>Vibrionales</taxon>
        <taxon>Vibrionaceae</taxon>
        <taxon>Vibrio</taxon>
    </lineage>
</organism>
<gene>
    <name evidence="1" type="ORF">VCE7224_03100</name>
</gene>
<sequence>MTGANITRKLGMNVASKTSNYQKAPQSRGLSSSINGYHYPLTTKAPYFTDFTAFIKVALNCCGCSSIGKWPESSM</sequence>
<evidence type="ECO:0000313" key="1">
    <source>
        <dbReference type="EMBL" id="SBT14338.1"/>
    </source>
</evidence>
<keyword evidence="2" id="KW-1185">Reference proteome</keyword>
<evidence type="ECO:0000313" key="2">
    <source>
        <dbReference type="Proteomes" id="UP000092819"/>
    </source>
</evidence>
<accession>A0A1C3JH02</accession>
<dbReference type="EMBL" id="FLQZ01000068">
    <property type="protein sequence ID" value="SBT14338.1"/>
    <property type="molecule type" value="Genomic_DNA"/>
</dbReference>